<feature type="repeat" description="PPR" evidence="2">
    <location>
        <begin position="1248"/>
        <end position="1283"/>
    </location>
</feature>
<dbReference type="InterPro" id="IPR011990">
    <property type="entry name" value="TPR-like_helical_dom_sf"/>
</dbReference>
<keyword evidence="4" id="KW-1185">Reference proteome</keyword>
<gene>
    <name evidence="3" type="ORF">PGLA1383_LOCUS34382</name>
</gene>
<dbReference type="Proteomes" id="UP000654075">
    <property type="component" value="Unassembled WGS sequence"/>
</dbReference>
<dbReference type="PANTHER" id="PTHR47936:SF1">
    <property type="entry name" value="PENTATRICOPEPTIDE REPEAT-CONTAINING PROTEIN GUN1, CHLOROPLASTIC"/>
    <property type="match status" value="1"/>
</dbReference>
<dbReference type="PROSITE" id="PS51375">
    <property type="entry name" value="PPR"/>
    <property type="match status" value="1"/>
</dbReference>
<proteinExistence type="predicted"/>
<evidence type="ECO:0000313" key="4">
    <source>
        <dbReference type="Proteomes" id="UP000654075"/>
    </source>
</evidence>
<reference evidence="3" key="1">
    <citation type="submission" date="2021-02" db="EMBL/GenBank/DDBJ databases">
        <authorList>
            <person name="Dougan E. K."/>
            <person name="Rhodes N."/>
            <person name="Thang M."/>
            <person name="Chan C."/>
        </authorList>
    </citation>
    <scope>NUCLEOTIDE SEQUENCE</scope>
</reference>
<name>A0A813FWV7_POLGL</name>
<dbReference type="OrthoDB" id="430374at2759"/>
<keyword evidence="1" id="KW-0677">Repeat</keyword>
<dbReference type="EMBL" id="CAJNNV010025941">
    <property type="protein sequence ID" value="CAE8616711.1"/>
    <property type="molecule type" value="Genomic_DNA"/>
</dbReference>
<evidence type="ECO:0000256" key="1">
    <source>
        <dbReference type="ARBA" id="ARBA00022737"/>
    </source>
</evidence>
<dbReference type="PANTHER" id="PTHR47936">
    <property type="entry name" value="PPR_LONG DOMAIN-CONTAINING PROTEIN"/>
    <property type="match status" value="1"/>
</dbReference>
<evidence type="ECO:0000313" key="3">
    <source>
        <dbReference type="EMBL" id="CAE8616711.1"/>
    </source>
</evidence>
<dbReference type="Gene3D" id="1.25.40.10">
    <property type="entry name" value="Tetratricopeptide repeat domain"/>
    <property type="match status" value="4"/>
</dbReference>
<feature type="non-terminal residue" evidence="3">
    <location>
        <position position="1340"/>
    </location>
</feature>
<organism evidence="3 4">
    <name type="scientific">Polarella glacialis</name>
    <name type="common">Dinoflagellate</name>
    <dbReference type="NCBI Taxonomy" id="89957"/>
    <lineage>
        <taxon>Eukaryota</taxon>
        <taxon>Sar</taxon>
        <taxon>Alveolata</taxon>
        <taxon>Dinophyceae</taxon>
        <taxon>Suessiales</taxon>
        <taxon>Suessiaceae</taxon>
        <taxon>Polarella</taxon>
    </lineage>
</organism>
<evidence type="ECO:0008006" key="5">
    <source>
        <dbReference type="Google" id="ProtNLM"/>
    </source>
</evidence>
<evidence type="ECO:0000256" key="2">
    <source>
        <dbReference type="PROSITE-ProRule" id="PRU00708"/>
    </source>
</evidence>
<sequence>MSDWAPASQPQHRRHHSQLARLLAAGSLALLSLDLTHIAQERAFSSRGGAASSRFLRRRPWVLQVQLHRRCGGAAASLEGTPASDDFGSNFWGAPSWLTNASAAGDLAAWDPWQAFASKGNGALSIDEFRAGLQKEAASLLSVQGDEGKPQKSSSSFFSPVYGAWDAVASRMPSTGTLSGAWTATAEGWNSVISRVTCWGDGCRVVFDSAPTRGRVVFKSAWQAMRGAMTSGEGRVVYNLFARQLAVFVPDLNPAAQIQADVFLQRAFWLRNLTVSPAAASLLTALAPPGLNFTRFWISDVKVSWNNLMDLESSPIVIDIDSVWADVAEQSAGSPKEIEELVNSWLKVVGGQKPEPFRGRYPLLDAATFRVRHVELGISSPQRYGHLSLCLRGLEAKAVNEDGQQLDLTTLIKNSVNSATVRMSRRIDCSHASIQYQNPPGLCTPLHGVSPLDDASIPSVDKSPASEFLLAPTPVTAVLMQVKNITDLRRIIRQRYDLTFPSTTRLLMLPPLFGDAPKIPPPDKRLCPFEGPSPEWNIVVANDDQFDWIFSTWRSQPKMTPVVAGIGVGVVIVLFFVMSVLAHGAVVVRPRPWVLRLLDRFTPLRESRFDSDEKLWIRRPAQKRGRIPSDCGRASETGVLPVKVELSLKEHTIISTSFGRRALWACSLGVLNRIRHSGLEVDVRVCSAAANSLQKANRWPAVLLQLASLSKFGPEPDVTSFGIAITSCDSTSCWPRGLALLEKSRQEALGPSTVAACAVMGPCAKSRNWQAPLLLLADVARSSAELDVVACNIVLSSCCTSHGWISAMLGLADVRSRALAPTVVSFTAACQAAARAMHWEVGLGLFRSMRLTGLRPDAVSCTELATLCSAAGLWEAALEVLGGMAASGMHRGLVDRTVAMGSWKVGNSWQQALGLLKAMAATGLRSDALALSAAASACGICAQWAQALELIARSRQQGLDNLLAASCAVITAAGEVRHWRLAVRILKDLQYTGQRLDVSVFNAAAAAVSEEDSAWPVALRLVTSQLRETGLTPDTPSHVAAVNACGKASNWQAAVGSLSLTSSFSAAEGDLANAAVRSIGRASQASVAAALLKESYRAGMQLSLAAVTAAVAAPRDWQEALLFTAWMTQHGLDSCQGPGNSLGWTLAAAIDSCSEQWPWALQLLRAALRRTLEPATYAFCSTVKALAASVHWQSALQLLATEAQHASAPSSPATWNSVVGACGTSDAAAWQHAMQAVRAMPQQGLMPDKVTFNALLAGLGRLPGKWPASLQSLHQMRRLGLRPDCFTFGPLVRSCRHGPDSWRTALLVAMAATSADAADFQASSAADLVAACENAGGQAN</sequence>
<comment type="caution">
    <text evidence="3">The sequence shown here is derived from an EMBL/GenBank/DDBJ whole genome shotgun (WGS) entry which is preliminary data.</text>
</comment>
<protein>
    <recommendedName>
        <fullName evidence="5">Pentatricopeptide repeat-containing protein, chloroplastic</fullName>
    </recommendedName>
</protein>
<dbReference type="InterPro" id="IPR002885">
    <property type="entry name" value="PPR_rpt"/>
</dbReference>
<accession>A0A813FWV7</accession>